<dbReference type="PANTHER" id="PTHR31669:SF214">
    <property type="entry name" value="PROTEIN FAR1-RELATED SEQUENCE"/>
    <property type="match status" value="1"/>
</dbReference>
<dbReference type="AlphaFoldDB" id="A0A8R7UUR6"/>
<comment type="subcellular location">
    <subcellularLocation>
        <location evidence="6">Nucleus</location>
    </subcellularLocation>
</comment>
<comment type="similarity">
    <text evidence="1 6">Belongs to the FHY3/FAR1 family.</text>
</comment>
<name>A0A8R7UUR6_TRIUA</name>
<protein>
    <recommendedName>
        <fullName evidence="6">Protein FAR1-RELATED SEQUENCE</fullName>
    </recommendedName>
</protein>
<sequence>MKQYVLFQEDVIHIENQDKFLSNEKTPVFWSHQLVERHAAAIYTRGIYLKFLTELVNSTAFKVIEIEKVKVYDLEKHIRYEKPEFTREMFRVHVDLSTGSFKCFCGKFERDGIVCCHILRLFTQFDITHIPDKLIVDRWTISFREKELDKCKKEMVLLTGEDQSHNAVRYAILMSKVGEACSDIS</sequence>
<dbReference type="EnsemblPlants" id="TuG1812G0600002197.01.T01">
    <property type="protein sequence ID" value="TuG1812G0600002197.01.T01.cds347151"/>
    <property type="gene ID" value="TuG1812G0600002197.01"/>
</dbReference>
<dbReference type="GO" id="GO:0005634">
    <property type="term" value="C:nucleus"/>
    <property type="evidence" value="ECO:0007669"/>
    <property type="project" value="UniProtKB-SubCell"/>
</dbReference>
<keyword evidence="6" id="KW-0539">Nucleus</keyword>
<evidence type="ECO:0000256" key="6">
    <source>
        <dbReference type="RuleBase" id="RU367018"/>
    </source>
</evidence>
<dbReference type="InterPro" id="IPR007527">
    <property type="entry name" value="Znf_SWIM"/>
</dbReference>
<dbReference type="Proteomes" id="UP000015106">
    <property type="component" value="Chromosome 6"/>
</dbReference>
<evidence type="ECO:0000256" key="1">
    <source>
        <dbReference type="ARBA" id="ARBA00005889"/>
    </source>
</evidence>
<dbReference type="Gramene" id="TuG1812G0600002197.01.T01">
    <property type="protein sequence ID" value="TuG1812G0600002197.01.T01.cds347151"/>
    <property type="gene ID" value="TuG1812G0600002197.01"/>
</dbReference>
<dbReference type="PROSITE" id="PS50966">
    <property type="entry name" value="ZF_SWIM"/>
    <property type="match status" value="1"/>
</dbReference>
<dbReference type="InterPro" id="IPR006564">
    <property type="entry name" value="Znf_PMZ"/>
</dbReference>
<evidence type="ECO:0000313" key="8">
    <source>
        <dbReference type="EnsemblPlants" id="TuG1812G0600002197.01.T01.cds347151"/>
    </source>
</evidence>
<accession>A0A8R7UUR6</accession>
<proteinExistence type="inferred from homology"/>
<feature type="domain" description="SWIM-type" evidence="7">
    <location>
        <begin position="90"/>
        <end position="126"/>
    </location>
</feature>
<reference evidence="8" key="2">
    <citation type="submission" date="2018-03" db="EMBL/GenBank/DDBJ databases">
        <title>The Triticum urartu genome reveals the dynamic nature of wheat genome evolution.</title>
        <authorList>
            <person name="Ling H."/>
            <person name="Ma B."/>
            <person name="Shi X."/>
            <person name="Liu H."/>
            <person name="Dong L."/>
            <person name="Sun H."/>
            <person name="Cao Y."/>
            <person name="Gao Q."/>
            <person name="Zheng S."/>
            <person name="Li Y."/>
            <person name="Yu Y."/>
            <person name="Du H."/>
            <person name="Qi M."/>
            <person name="Li Y."/>
            <person name="Yu H."/>
            <person name="Cui Y."/>
            <person name="Wang N."/>
            <person name="Chen C."/>
            <person name="Wu H."/>
            <person name="Zhao Y."/>
            <person name="Zhang J."/>
            <person name="Li Y."/>
            <person name="Zhou W."/>
            <person name="Zhang B."/>
            <person name="Hu W."/>
            <person name="Eijk M."/>
            <person name="Tang J."/>
            <person name="Witsenboer H."/>
            <person name="Zhao S."/>
            <person name="Li Z."/>
            <person name="Zhang A."/>
            <person name="Wang D."/>
            <person name="Liang C."/>
        </authorList>
    </citation>
    <scope>NUCLEOTIDE SEQUENCE [LARGE SCALE GENOMIC DNA]</scope>
    <source>
        <strain evidence="8">cv. G1812</strain>
    </source>
</reference>
<reference evidence="9" key="1">
    <citation type="journal article" date="2013" name="Nature">
        <title>Draft genome of the wheat A-genome progenitor Triticum urartu.</title>
        <authorList>
            <person name="Ling H.Q."/>
            <person name="Zhao S."/>
            <person name="Liu D."/>
            <person name="Wang J."/>
            <person name="Sun H."/>
            <person name="Zhang C."/>
            <person name="Fan H."/>
            <person name="Li D."/>
            <person name="Dong L."/>
            <person name="Tao Y."/>
            <person name="Gao C."/>
            <person name="Wu H."/>
            <person name="Li Y."/>
            <person name="Cui Y."/>
            <person name="Guo X."/>
            <person name="Zheng S."/>
            <person name="Wang B."/>
            <person name="Yu K."/>
            <person name="Liang Q."/>
            <person name="Yang W."/>
            <person name="Lou X."/>
            <person name="Chen J."/>
            <person name="Feng M."/>
            <person name="Jian J."/>
            <person name="Zhang X."/>
            <person name="Luo G."/>
            <person name="Jiang Y."/>
            <person name="Liu J."/>
            <person name="Wang Z."/>
            <person name="Sha Y."/>
            <person name="Zhang B."/>
            <person name="Wu H."/>
            <person name="Tang D."/>
            <person name="Shen Q."/>
            <person name="Xue P."/>
            <person name="Zou S."/>
            <person name="Wang X."/>
            <person name="Liu X."/>
            <person name="Wang F."/>
            <person name="Yang Y."/>
            <person name="An X."/>
            <person name="Dong Z."/>
            <person name="Zhang K."/>
            <person name="Zhang X."/>
            <person name="Luo M.C."/>
            <person name="Dvorak J."/>
            <person name="Tong Y."/>
            <person name="Wang J."/>
            <person name="Yang H."/>
            <person name="Li Z."/>
            <person name="Wang D."/>
            <person name="Zhang A."/>
            <person name="Wang J."/>
        </authorList>
    </citation>
    <scope>NUCLEOTIDE SEQUENCE</scope>
    <source>
        <strain evidence="9">cv. G1812</strain>
    </source>
</reference>
<keyword evidence="9" id="KW-1185">Reference proteome</keyword>
<dbReference type="PANTHER" id="PTHR31669">
    <property type="entry name" value="PROTEIN FAR1-RELATED SEQUENCE 10-RELATED"/>
    <property type="match status" value="1"/>
</dbReference>
<evidence type="ECO:0000313" key="9">
    <source>
        <dbReference type="Proteomes" id="UP000015106"/>
    </source>
</evidence>
<evidence type="ECO:0000256" key="4">
    <source>
        <dbReference type="ARBA" id="ARBA00022833"/>
    </source>
</evidence>
<dbReference type="SMART" id="SM00575">
    <property type="entry name" value="ZnF_PMZ"/>
    <property type="match status" value="1"/>
</dbReference>
<dbReference type="GO" id="GO:0006355">
    <property type="term" value="P:regulation of DNA-templated transcription"/>
    <property type="evidence" value="ECO:0007669"/>
    <property type="project" value="UniProtKB-UniRule"/>
</dbReference>
<reference evidence="8" key="3">
    <citation type="submission" date="2022-06" db="UniProtKB">
        <authorList>
            <consortium name="EnsemblPlants"/>
        </authorList>
    </citation>
    <scope>IDENTIFICATION</scope>
</reference>
<dbReference type="Pfam" id="PF04434">
    <property type="entry name" value="SWIM"/>
    <property type="match status" value="1"/>
</dbReference>
<evidence type="ECO:0000256" key="2">
    <source>
        <dbReference type="ARBA" id="ARBA00022723"/>
    </source>
</evidence>
<dbReference type="GO" id="GO:0008270">
    <property type="term" value="F:zinc ion binding"/>
    <property type="evidence" value="ECO:0007669"/>
    <property type="project" value="UniProtKB-UniRule"/>
</dbReference>
<keyword evidence="3 5" id="KW-0863">Zinc-finger</keyword>
<organism evidence="8 9">
    <name type="scientific">Triticum urartu</name>
    <name type="common">Red wild einkorn</name>
    <name type="synonym">Crithodium urartu</name>
    <dbReference type="NCBI Taxonomy" id="4572"/>
    <lineage>
        <taxon>Eukaryota</taxon>
        <taxon>Viridiplantae</taxon>
        <taxon>Streptophyta</taxon>
        <taxon>Embryophyta</taxon>
        <taxon>Tracheophyta</taxon>
        <taxon>Spermatophyta</taxon>
        <taxon>Magnoliopsida</taxon>
        <taxon>Liliopsida</taxon>
        <taxon>Poales</taxon>
        <taxon>Poaceae</taxon>
        <taxon>BOP clade</taxon>
        <taxon>Pooideae</taxon>
        <taxon>Triticodae</taxon>
        <taxon>Triticeae</taxon>
        <taxon>Triticinae</taxon>
        <taxon>Triticum</taxon>
    </lineage>
</organism>
<evidence type="ECO:0000256" key="3">
    <source>
        <dbReference type="ARBA" id="ARBA00022771"/>
    </source>
</evidence>
<keyword evidence="2 6" id="KW-0479">Metal-binding</keyword>
<keyword evidence="4 6" id="KW-0862">Zinc</keyword>
<evidence type="ECO:0000259" key="7">
    <source>
        <dbReference type="PROSITE" id="PS50966"/>
    </source>
</evidence>
<comment type="function">
    <text evidence="6">Putative transcription activator involved in regulating light control of development.</text>
</comment>
<dbReference type="InterPro" id="IPR031052">
    <property type="entry name" value="FHY3/FAR1"/>
</dbReference>
<evidence type="ECO:0000256" key="5">
    <source>
        <dbReference type="PROSITE-ProRule" id="PRU00325"/>
    </source>
</evidence>